<reference evidence="17" key="1">
    <citation type="journal article" date="2020" name="Appl. Environ. Microbiol.">
        <title>Diazotrophic Anaeromyxobacter Isolates from Soils.</title>
        <authorList>
            <person name="Masuda Y."/>
            <person name="Yamanaka H."/>
            <person name="Xu Z.X."/>
            <person name="Shiratori Y."/>
            <person name="Aono T."/>
            <person name="Amachi S."/>
            <person name="Senoo K."/>
            <person name="Itoh H."/>
        </authorList>
    </citation>
    <scope>NUCLEOTIDE SEQUENCE [LARGE SCALE GENOMIC DNA]</scope>
    <source>
        <strain evidence="17">R267</strain>
    </source>
</reference>
<comment type="function">
    <text evidence="2">Adenine glycosylase active on G-A mispairs. MutY also corrects error-prone DNA synthesis past GO lesions which are due to the oxidatively damaged form of guanine: 7,8-dihydro-8-oxoguanine (8-oxo-dGTP).</text>
</comment>
<dbReference type="InterPro" id="IPR000445">
    <property type="entry name" value="HhH_motif"/>
</dbReference>
<dbReference type="GO" id="GO:0034039">
    <property type="term" value="F:8-oxo-7,8-dihydroguanine DNA N-glycosylase activity"/>
    <property type="evidence" value="ECO:0007669"/>
    <property type="project" value="TreeGrafter"/>
</dbReference>
<dbReference type="Pfam" id="PF14815">
    <property type="entry name" value="NUDIX_4"/>
    <property type="match status" value="1"/>
</dbReference>
<evidence type="ECO:0000256" key="1">
    <source>
        <dbReference type="ARBA" id="ARBA00000843"/>
    </source>
</evidence>
<evidence type="ECO:0000256" key="14">
    <source>
        <dbReference type="RuleBase" id="RU365096"/>
    </source>
</evidence>
<dbReference type="SUPFAM" id="SSF55811">
    <property type="entry name" value="Nudix"/>
    <property type="match status" value="1"/>
</dbReference>
<dbReference type="PANTHER" id="PTHR42944:SF1">
    <property type="entry name" value="ADENINE DNA GLYCOSYLASE"/>
    <property type="match status" value="1"/>
</dbReference>
<dbReference type="InterPro" id="IPR011257">
    <property type="entry name" value="DNA_glycosylase"/>
</dbReference>
<dbReference type="CDD" id="cd00056">
    <property type="entry name" value="ENDO3c"/>
    <property type="match status" value="1"/>
</dbReference>
<comment type="caution">
    <text evidence="16">The sequence shown here is derived from an EMBL/GenBank/DDBJ whole genome shotgun (WGS) entry which is preliminary data.</text>
</comment>
<dbReference type="AlphaFoldDB" id="A0A7I9VPM8"/>
<dbReference type="InterPro" id="IPR023170">
    <property type="entry name" value="HhH_base_excis_C"/>
</dbReference>
<sequence>MVLPMPVLPSARRSALRRRLLAWWDAGHRELPWRFPTGEADPYRVWISEVMLQQTQVAAVVPYYLRFLERFPTLEALAEASEDEVLARWSGLGYYARGRRLRAAAREMLARHGGVPRSREALAALPGFGPYTAGAVASIAFGLEEPCVDGNVARVLARLGCVEGAPEAPATRARLWALAAELVRGPRPGELNQALMDLGATVCGKAAPRCARCPVAPCCAARARGRERELPPARARRAPRRLEVACAVVVQGGRLLLERRPPGGLFGGLWELPGAEVAPGATAPAALAEALALRGLRVRVGKELARVERVLTHRRLALTAFRGSVARLPPPGGQLRLAAPEELPALALSAATRALVEALPASGRPAARRRIREEE</sequence>
<evidence type="ECO:0000256" key="9">
    <source>
        <dbReference type="ARBA" id="ARBA00022801"/>
    </source>
</evidence>
<gene>
    <name evidence="16" type="ORF">AMYX_30520</name>
</gene>
<keyword evidence="9" id="KW-0378">Hydrolase</keyword>
<proteinExistence type="inferred from homology"/>
<dbReference type="Gene3D" id="1.10.1670.10">
    <property type="entry name" value="Helix-hairpin-Helix base-excision DNA repair enzymes (C-terminal)"/>
    <property type="match status" value="1"/>
</dbReference>
<dbReference type="Gene3D" id="1.10.340.30">
    <property type="entry name" value="Hypothetical protein, domain 2"/>
    <property type="match status" value="1"/>
</dbReference>
<dbReference type="GO" id="GO:0051539">
    <property type="term" value="F:4 iron, 4 sulfur cluster binding"/>
    <property type="evidence" value="ECO:0007669"/>
    <property type="project" value="UniProtKB-UniRule"/>
</dbReference>
<dbReference type="GO" id="GO:0006298">
    <property type="term" value="P:mismatch repair"/>
    <property type="evidence" value="ECO:0007669"/>
    <property type="project" value="TreeGrafter"/>
</dbReference>
<dbReference type="SUPFAM" id="SSF48150">
    <property type="entry name" value="DNA-glycosylase"/>
    <property type="match status" value="1"/>
</dbReference>
<keyword evidence="7" id="KW-0479">Metal-binding</keyword>
<dbReference type="GO" id="GO:0032357">
    <property type="term" value="F:oxidized purine DNA binding"/>
    <property type="evidence" value="ECO:0007669"/>
    <property type="project" value="TreeGrafter"/>
</dbReference>
<dbReference type="SMART" id="SM00478">
    <property type="entry name" value="ENDO3c"/>
    <property type="match status" value="1"/>
</dbReference>
<dbReference type="GO" id="GO:0035485">
    <property type="term" value="F:adenine/guanine mispair binding"/>
    <property type="evidence" value="ECO:0007669"/>
    <property type="project" value="TreeGrafter"/>
</dbReference>
<dbReference type="InterPro" id="IPR015797">
    <property type="entry name" value="NUDIX_hydrolase-like_dom_sf"/>
</dbReference>
<dbReference type="Gene3D" id="3.90.79.10">
    <property type="entry name" value="Nucleoside Triphosphate Pyrophosphohydrolase"/>
    <property type="match status" value="1"/>
</dbReference>
<keyword evidence="11" id="KW-0411">Iron-sulfur</keyword>
<evidence type="ECO:0000256" key="12">
    <source>
        <dbReference type="ARBA" id="ARBA00023204"/>
    </source>
</evidence>
<dbReference type="InterPro" id="IPR029119">
    <property type="entry name" value="MutY_C"/>
</dbReference>
<dbReference type="InterPro" id="IPR005760">
    <property type="entry name" value="A/G_AdeGlyc_MutY"/>
</dbReference>
<dbReference type="CDD" id="cd03431">
    <property type="entry name" value="NUDIX_DNA_Glycosylase_C-MutY"/>
    <property type="match status" value="1"/>
</dbReference>
<evidence type="ECO:0000256" key="8">
    <source>
        <dbReference type="ARBA" id="ARBA00022763"/>
    </source>
</evidence>
<dbReference type="GO" id="GO:0046872">
    <property type="term" value="F:metal ion binding"/>
    <property type="evidence" value="ECO:0007669"/>
    <property type="project" value="UniProtKB-UniRule"/>
</dbReference>
<dbReference type="FunFam" id="1.10.340.30:FF:000002">
    <property type="entry name" value="Adenine DNA glycosylase"/>
    <property type="match status" value="1"/>
</dbReference>
<dbReference type="EC" id="3.2.2.31" evidence="4 14"/>
<evidence type="ECO:0000256" key="10">
    <source>
        <dbReference type="ARBA" id="ARBA00023004"/>
    </source>
</evidence>
<protein>
    <recommendedName>
        <fullName evidence="5 14">Adenine DNA glycosylase</fullName>
        <ecNumber evidence="4 14">3.2.2.31</ecNumber>
    </recommendedName>
</protein>
<dbReference type="NCBIfam" id="TIGR01084">
    <property type="entry name" value="mutY"/>
    <property type="match status" value="1"/>
</dbReference>
<feature type="domain" description="HhH-GPD" evidence="15">
    <location>
        <begin position="51"/>
        <end position="201"/>
    </location>
</feature>
<evidence type="ECO:0000256" key="6">
    <source>
        <dbReference type="ARBA" id="ARBA00022485"/>
    </source>
</evidence>
<dbReference type="InterPro" id="IPR044298">
    <property type="entry name" value="MIG/MutY"/>
</dbReference>
<dbReference type="InterPro" id="IPR003265">
    <property type="entry name" value="HhH-GPD_domain"/>
</dbReference>
<comment type="catalytic activity">
    <reaction evidence="1 14">
        <text>Hydrolyzes free adenine bases from 7,8-dihydro-8-oxoguanine:adenine mismatched double-stranded DNA, leaving an apurinic site.</text>
        <dbReference type="EC" id="3.2.2.31"/>
    </reaction>
</comment>
<evidence type="ECO:0000256" key="4">
    <source>
        <dbReference type="ARBA" id="ARBA00012045"/>
    </source>
</evidence>
<dbReference type="Proteomes" id="UP000503640">
    <property type="component" value="Unassembled WGS sequence"/>
</dbReference>
<evidence type="ECO:0000313" key="17">
    <source>
        <dbReference type="Proteomes" id="UP000503640"/>
    </source>
</evidence>
<dbReference type="GO" id="GO:0000701">
    <property type="term" value="F:purine-specific mismatch base pair DNA N-glycosylase activity"/>
    <property type="evidence" value="ECO:0007669"/>
    <property type="project" value="UniProtKB-EC"/>
</dbReference>
<comment type="cofactor">
    <cofactor evidence="14">
        <name>[4Fe-4S] cluster</name>
        <dbReference type="ChEBI" id="CHEBI:49883"/>
    </cofactor>
    <text evidence="14">Binds 1 [4Fe-4S] cluster.</text>
</comment>
<dbReference type="EMBL" id="BJTG01000007">
    <property type="protein sequence ID" value="GEJ58311.1"/>
    <property type="molecule type" value="Genomic_DNA"/>
</dbReference>
<dbReference type="Pfam" id="PF00633">
    <property type="entry name" value="HHH"/>
    <property type="match status" value="1"/>
</dbReference>
<evidence type="ECO:0000259" key="15">
    <source>
        <dbReference type="SMART" id="SM00478"/>
    </source>
</evidence>
<keyword evidence="17" id="KW-1185">Reference proteome</keyword>
<keyword evidence="6" id="KW-0004">4Fe-4S</keyword>
<organism evidence="16 17">
    <name type="scientific">Anaeromyxobacter diazotrophicus</name>
    <dbReference type="NCBI Taxonomy" id="2590199"/>
    <lineage>
        <taxon>Bacteria</taxon>
        <taxon>Pseudomonadati</taxon>
        <taxon>Myxococcota</taxon>
        <taxon>Myxococcia</taxon>
        <taxon>Myxococcales</taxon>
        <taxon>Cystobacterineae</taxon>
        <taxon>Anaeromyxobacteraceae</taxon>
        <taxon>Anaeromyxobacter</taxon>
    </lineage>
</organism>
<keyword evidence="8 14" id="KW-0227">DNA damage</keyword>
<dbReference type="Pfam" id="PF00730">
    <property type="entry name" value="HhH-GPD"/>
    <property type="match status" value="1"/>
</dbReference>
<comment type="similarity">
    <text evidence="3 14">Belongs to the Nth/MutY family.</text>
</comment>
<dbReference type="PANTHER" id="PTHR42944">
    <property type="entry name" value="ADENINE DNA GLYCOSYLASE"/>
    <property type="match status" value="1"/>
</dbReference>
<keyword evidence="12" id="KW-0234">DNA repair</keyword>
<evidence type="ECO:0000256" key="13">
    <source>
        <dbReference type="ARBA" id="ARBA00023295"/>
    </source>
</evidence>
<accession>A0A7I9VPM8</accession>
<evidence type="ECO:0000256" key="11">
    <source>
        <dbReference type="ARBA" id="ARBA00023014"/>
    </source>
</evidence>
<dbReference type="GO" id="GO:0006284">
    <property type="term" value="P:base-excision repair"/>
    <property type="evidence" value="ECO:0007669"/>
    <property type="project" value="UniProtKB-UniRule"/>
</dbReference>
<name>A0A7I9VPM8_9BACT</name>
<evidence type="ECO:0000256" key="7">
    <source>
        <dbReference type="ARBA" id="ARBA00022723"/>
    </source>
</evidence>
<keyword evidence="13 14" id="KW-0326">Glycosidase</keyword>
<evidence type="ECO:0000256" key="2">
    <source>
        <dbReference type="ARBA" id="ARBA00002933"/>
    </source>
</evidence>
<evidence type="ECO:0000313" key="16">
    <source>
        <dbReference type="EMBL" id="GEJ58311.1"/>
    </source>
</evidence>
<evidence type="ECO:0000256" key="5">
    <source>
        <dbReference type="ARBA" id="ARBA00022023"/>
    </source>
</evidence>
<keyword evidence="10 14" id="KW-0408">Iron</keyword>
<evidence type="ECO:0000256" key="3">
    <source>
        <dbReference type="ARBA" id="ARBA00008343"/>
    </source>
</evidence>